<feature type="compositionally biased region" description="Low complexity" evidence="7">
    <location>
        <begin position="190"/>
        <end position="219"/>
    </location>
</feature>
<dbReference type="GO" id="GO:0000124">
    <property type="term" value="C:SAGA complex"/>
    <property type="evidence" value="ECO:0007669"/>
    <property type="project" value="InterPro"/>
</dbReference>
<proteinExistence type="inferred from homology"/>
<reference evidence="9" key="1">
    <citation type="submission" date="2021-01" db="UniProtKB">
        <authorList>
            <consortium name="EnsemblMetazoa"/>
        </authorList>
    </citation>
    <scope>IDENTIFICATION</scope>
</reference>
<keyword evidence="6" id="KW-0539">Nucleus</keyword>
<comment type="subcellular location">
    <subcellularLocation>
        <location evidence="1">Nucleus</location>
    </subcellularLocation>
</comment>
<evidence type="ECO:0000256" key="4">
    <source>
        <dbReference type="ARBA" id="ARBA00023015"/>
    </source>
</evidence>
<evidence type="ECO:0000256" key="1">
    <source>
        <dbReference type="ARBA" id="ARBA00004123"/>
    </source>
</evidence>
<dbReference type="Gene3D" id="1.10.20.10">
    <property type="entry name" value="Histone, subunit A"/>
    <property type="match status" value="1"/>
</dbReference>
<evidence type="ECO:0000256" key="3">
    <source>
        <dbReference type="ARBA" id="ARBA00017484"/>
    </source>
</evidence>
<dbReference type="GeneID" id="136822857"/>
<protein>
    <recommendedName>
        <fullName evidence="3">Transcription initiation factor TFIID subunit 12</fullName>
    </recommendedName>
</protein>
<dbReference type="FunFam" id="1.10.20.10:FF:000011">
    <property type="entry name" value="Transcription initiation factor TFIID subunit 12"/>
    <property type="match status" value="1"/>
</dbReference>
<dbReference type="EnsemblMetazoa" id="CLYHEMT005887.1">
    <property type="protein sequence ID" value="CLYHEMP005887.1"/>
    <property type="gene ID" value="CLYHEMG005887"/>
</dbReference>
<dbReference type="GO" id="GO:0003677">
    <property type="term" value="F:DNA binding"/>
    <property type="evidence" value="ECO:0007669"/>
    <property type="project" value="TreeGrafter"/>
</dbReference>
<dbReference type="CDD" id="cd07981">
    <property type="entry name" value="HFD_TAF12"/>
    <property type="match status" value="1"/>
</dbReference>
<sequence length="323" mass="34312">MAAPNPSSTNSTTQPISMMGTAAMGIVQNPQNMTILQNHAQQQLFQSSARPSPQQLVTGVRPIVNVGNQQAVTTLQNIQVLGAANHPDGMGSIPINIITTGGQTFAVASNISGGLPNQVSQIRPIAPNAATVVSQLGGAPQIRAAFDGRKISQVKGVPNVGAITAAATVVGQPAKSTQGNLTLPIQSITATTSNTPSSNTSTPQQSSSATAQPQHSSQALTKRKLQDLLHEIDPTETMDDDVEEALLHIADDFIENVITASCQLAKHRRSNILDVKDVQLHLDRNWNMWIPGFGSEDLRPYKKAPATEAHKQRLALIKKAMKK</sequence>
<dbReference type="Proteomes" id="UP000594262">
    <property type="component" value="Unplaced"/>
</dbReference>
<dbReference type="InterPro" id="IPR037794">
    <property type="entry name" value="TAF12"/>
</dbReference>
<feature type="domain" description="Transcription initiation factor TFIID subunit 12" evidence="8">
    <location>
        <begin position="221"/>
        <end position="288"/>
    </location>
</feature>
<dbReference type="GO" id="GO:0005669">
    <property type="term" value="C:transcription factor TFIID complex"/>
    <property type="evidence" value="ECO:0007669"/>
    <property type="project" value="InterPro"/>
</dbReference>
<dbReference type="Pfam" id="PF03847">
    <property type="entry name" value="TFIID_20kDa"/>
    <property type="match status" value="1"/>
</dbReference>
<keyword evidence="5" id="KW-0804">Transcription</keyword>
<keyword evidence="10" id="KW-1185">Reference proteome</keyword>
<evidence type="ECO:0000313" key="9">
    <source>
        <dbReference type="EnsemblMetazoa" id="CLYHEMP005887.1"/>
    </source>
</evidence>
<dbReference type="InterPro" id="IPR009072">
    <property type="entry name" value="Histone-fold"/>
</dbReference>
<dbReference type="GO" id="GO:0046982">
    <property type="term" value="F:protein heterodimerization activity"/>
    <property type="evidence" value="ECO:0007669"/>
    <property type="project" value="InterPro"/>
</dbReference>
<keyword evidence="4" id="KW-0805">Transcription regulation</keyword>
<dbReference type="RefSeq" id="XP_066935271.1">
    <property type="nucleotide sequence ID" value="XM_067079170.1"/>
</dbReference>
<dbReference type="GO" id="GO:0051123">
    <property type="term" value="P:RNA polymerase II preinitiation complex assembly"/>
    <property type="evidence" value="ECO:0007669"/>
    <property type="project" value="TreeGrafter"/>
</dbReference>
<feature type="region of interest" description="Disordered" evidence="7">
    <location>
        <begin position="190"/>
        <end position="220"/>
    </location>
</feature>
<evidence type="ECO:0000256" key="5">
    <source>
        <dbReference type="ARBA" id="ARBA00023163"/>
    </source>
</evidence>
<evidence type="ECO:0000259" key="8">
    <source>
        <dbReference type="Pfam" id="PF03847"/>
    </source>
</evidence>
<dbReference type="PANTHER" id="PTHR12264">
    <property type="entry name" value="TRANSCRIPTION INITIATION FACTOR TFIID SUBUNIT 12"/>
    <property type="match status" value="1"/>
</dbReference>
<dbReference type="InterPro" id="IPR003228">
    <property type="entry name" value="TFIID_TAF12_dom"/>
</dbReference>
<evidence type="ECO:0000313" key="10">
    <source>
        <dbReference type="Proteomes" id="UP000594262"/>
    </source>
</evidence>
<dbReference type="GO" id="GO:0017025">
    <property type="term" value="F:TBP-class protein binding"/>
    <property type="evidence" value="ECO:0007669"/>
    <property type="project" value="TreeGrafter"/>
</dbReference>
<organism evidence="9 10">
    <name type="scientific">Clytia hemisphaerica</name>
    <dbReference type="NCBI Taxonomy" id="252671"/>
    <lineage>
        <taxon>Eukaryota</taxon>
        <taxon>Metazoa</taxon>
        <taxon>Cnidaria</taxon>
        <taxon>Hydrozoa</taxon>
        <taxon>Hydroidolina</taxon>
        <taxon>Leptothecata</taxon>
        <taxon>Obeliida</taxon>
        <taxon>Clytiidae</taxon>
        <taxon>Clytia</taxon>
    </lineage>
</organism>
<evidence type="ECO:0000256" key="6">
    <source>
        <dbReference type="ARBA" id="ARBA00023242"/>
    </source>
</evidence>
<dbReference type="PANTHER" id="PTHR12264:SF21">
    <property type="entry name" value="TRANSCRIPTION INITIATION FACTOR TFIID SUBUNIT 12"/>
    <property type="match status" value="1"/>
</dbReference>
<evidence type="ECO:0000256" key="2">
    <source>
        <dbReference type="ARBA" id="ARBA00007530"/>
    </source>
</evidence>
<evidence type="ECO:0000256" key="7">
    <source>
        <dbReference type="SAM" id="MobiDB-lite"/>
    </source>
</evidence>
<dbReference type="OrthoDB" id="2193432at2759"/>
<accession>A0A7M5U3S4</accession>
<dbReference type="AlphaFoldDB" id="A0A7M5U3S4"/>
<comment type="similarity">
    <text evidence="2">Belongs to the TAF12 family.</text>
</comment>
<name>A0A7M5U3S4_9CNID</name>
<dbReference type="SUPFAM" id="SSF47113">
    <property type="entry name" value="Histone-fold"/>
    <property type="match status" value="1"/>
</dbReference>